<dbReference type="EMBL" id="KB445565">
    <property type="protein sequence ID" value="EMC90898.1"/>
    <property type="molecule type" value="Genomic_DNA"/>
</dbReference>
<dbReference type="HOGENOM" id="CLU_2157902_0_0_1"/>
<reference evidence="1 2" key="1">
    <citation type="journal article" date="2012" name="PLoS Pathog.">
        <title>Diverse lifestyles and strategies of plant pathogenesis encoded in the genomes of eighteen Dothideomycetes fungi.</title>
        <authorList>
            <person name="Ohm R.A."/>
            <person name="Feau N."/>
            <person name="Henrissat B."/>
            <person name="Schoch C.L."/>
            <person name="Horwitz B.A."/>
            <person name="Barry K.W."/>
            <person name="Condon B.J."/>
            <person name="Copeland A.C."/>
            <person name="Dhillon B."/>
            <person name="Glaser F."/>
            <person name="Hesse C.N."/>
            <person name="Kosti I."/>
            <person name="LaButti K."/>
            <person name="Lindquist E.A."/>
            <person name="Lucas S."/>
            <person name="Salamov A.A."/>
            <person name="Bradshaw R.E."/>
            <person name="Ciuffetti L."/>
            <person name="Hamelin R.C."/>
            <person name="Kema G.H.J."/>
            <person name="Lawrence C."/>
            <person name="Scott J.A."/>
            <person name="Spatafora J.W."/>
            <person name="Turgeon B.G."/>
            <person name="de Wit P.J.G.M."/>
            <person name="Zhong S."/>
            <person name="Goodwin S.B."/>
            <person name="Grigoriev I.V."/>
        </authorList>
    </citation>
    <scope>NUCLEOTIDE SEQUENCE [LARGE SCALE GENOMIC DNA]</scope>
    <source>
        <strain evidence="1 2">UAMH 10762</strain>
    </source>
</reference>
<name>M2MI09_BAUPA</name>
<evidence type="ECO:0000313" key="2">
    <source>
        <dbReference type="Proteomes" id="UP000011761"/>
    </source>
</evidence>
<protein>
    <submittedName>
        <fullName evidence="1">Uncharacterized protein</fullName>
    </submittedName>
</protein>
<dbReference type="RefSeq" id="XP_007681808.1">
    <property type="nucleotide sequence ID" value="XM_007683618.1"/>
</dbReference>
<dbReference type="AlphaFoldDB" id="M2MI09"/>
<accession>M2MI09</accession>
<sequence>MIGSVHGRVYIPLYRDTLVHRTLITQCRDVTLLRLKRRLARPVVIPLASLLPPSSRCSWQDSRKRERRRYRLPEGRQYGGHTRVMEDIPVISFVVVIPAPLEGEWVKRILQ</sequence>
<dbReference type="Proteomes" id="UP000011761">
    <property type="component" value="Unassembled WGS sequence"/>
</dbReference>
<proteinExistence type="predicted"/>
<organism evidence="1 2">
    <name type="scientific">Baudoinia panamericana (strain UAMH 10762)</name>
    <name type="common">Angels' share fungus</name>
    <name type="synonym">Baudoinia compniacensis (strain UAMH 10762)</name>
    <dbReference type="NCBI Taxonomy" id="717646"/>
    <lineage>
        <taxon>Eukaryota</taxon>
        <taxon>Fungi</taxon>
        <taxon>Dikarya</taxon>
        <taxon>Ascomycota</taxon>
        <taxon>Pezizomycotina</taxon>
        <taxon>Dothideomycetes</taxon>
        <taxon>Dothideomycetidae</taxon>
        <taxon>Mycosphaerellales</taxon>
        <taxon>Teratosphaeriaceae</taxon>
        <taxon>Baudoinia</taxon>
    </lineage>
</organism>
<dbReference type="GeneID" id="19113867"/>
<gene>
    <name evidence="1" type="ORF">BAUCODRAFT_39711</name>
</gene>
<dbReference type="KEGG" id="bcom:BAUCODRAFT_39711"/>
<evidence type="ECO:0000313" key="1">
    <source>
        <dbReference type="EMBL" id="EMC90898.1"/>
    </source>
</evidence>
<keyword evidence="2" id="KW-1185">Reference proteome</keyword>